<dbReference type="WBParaSite" id="nOo.2.0.1.t04439-RA">
    <property type="protein sequence ID" value="nOo.2.0.1.t04439-RA"/>
    <property type="gene ID" value="nOo.2.0.1.g04439"/>
</dbReference>
<dbReference type="PROSITE" id="PS50003">
    <property type="entry name" value="PH_DOMAIN"/>
    <property type="match status" value="1"/>
</dbReference>
<reference evidence="5" key="1">
    <citation type="submission" date="2016-06" db="UniProtKB">
        <authorList>
            <consortium name="WormBaseParasite"/>
        </authorList>
    </citation>
    <scope>IDENTIFICATION</scope>
</reference>
<reference evidence="3 4" key="2">
    <citation type="submission" date="2018-08" db="EMBL/GenBank/DDBJ databases">
        <authorList>
            <person name="Laetsch R D."/>
            <person name="Stevens L."/>
            <person name="Kumar S."/>
            <person name="Blaxter L. M."/>
        </authorList>
    </citation>
    <scope>NUCLEOTIDE SEQUENCE [LARGE SCALE GENOMIC DNA]</scope>
</reference>
<protein>
    <submittedName>
        <fullName evidence="5">PH domain-containing protein</fullName>
    </submittedName>
</protein>
<evidence type="ECO:0000313" key="5">
    <source>
        <dbReference type="WBParaSite" id="nOo.2.0.1.t04439-RA"/>
    </source>
</evidence>
<dbReference type="STRING" id="42157.A0A182E8T3"/>
<evidence type="ECO:0000256" key="1">
    <source>
        <dbReference type="SAM" id="MobiDB-lite"/>
    </source>
</evidence>
<proteinExistence type="predicted"/>
<organism evidence="5">
    <name type="scientific">Onchocerca ochengi</name>
    <name type="common">Filarial nematode worm</name>
    <dbReference type="NCBI Taxonomy" id="42157"/>
    <lineage>
        <taxon>Eukaryota</taxon>
        <taxon>Metazoa</taxon>
        <taxon>Ecdysozoa</taxon>
        <taxon>Nematoda</taxon>
        <taxon>Chromadorea</taxon>
        <taxon>Rhabditida</taxon>
        <taxon>Spirurina</taxon>
        <taxon>Spiruromorpha</taxon>
        <taxon>Filarioidea</taxon>
        <taxon>Onchocercidae</taxon>
        <taxon>Onchocerca</taxon>
    </lineage>
</organism>
<dbReference type="OrthoDB" id="5836871at2759"/>
<evidence type="ECO:0000259" key="2">
    <source>
        <dbReference type="PROSITE" id="PS50003"/>
    </source>
</evidence>
<evidence type="ECO:0000313" key="3">
    <source>
        <dbReference type="EMBL" id="VDK73029.1"/>
    </source>
</evidence>
<accession>A0A182E8T3</accession>
<dbReference type="AlphaFoldDB" id="A0A182E8T3"/>
<gene>
    <name evidence="3" type="ORF">NOO_LOCUS4439</name>
</gene>
<sequence>MNEIEMGKNSSSRILIEGTLEKLKRREFPWIFSGKKFSTTWVLRYYVLRHSNIPGLDAFLLEQHEDCMPFSKVRKTLNLRRVLQVNTNISLKIGKQNWILAIHYKAKHGGGLKILYLAAHNEIEMNMWIMKLCYARKLQKQDGMDCQLVSVPRETVVDESGNEFSFVASCLNNRSFTNTSLVKSPTSSNNTNNANYVNSVTTHSYIHLKDCSSTHSLGSSSASLCSSIISSSTTLDHPLSENLSSENSFLIPPPIPPKPSRGSRIQKRGFFKSDKYILNKSLTPANVHVILNVKEKKWNNGTVLPNTVDWTDADRTFLSFYSSLTSPISDSSVPKPLPRRRNFHSIPPEVDRSCKPTGVRYIAINTGQERWPCLTHRGFGHNHLQKTNSRKKEAFAASSRFSSTNPSPQQFLHSIELRNKQISVDQETLYDNESLTTMNGVLDYFDPMIEPLAQSQSFIKSSQRPKICCTTEYAQIDEESTKAVLEANVQQDEMRRYGFSV</sequence>
<keyword evidence="4" id="KW-1185">Reference proteome</keyword>
<feature type="region of interest" description="Disordered" evidence="1">
    <location>
        <begin position="245"/>
        <end position="264"/>
    </location>
</feature>
<dbReference type="InterPro" id="IPR001849">
    <property type="entry name" value="PH_domain"/>
</dbReference>
<dbReference type="SMART" id="SM00233">
    <property type="entry name" value="PH"/>
    <property type="match status" value="1"/>
</dbReference>
<feature type="domain" description="PH" evidence="2">
    <location>
        <begin position="13"/>
        <end position="137"/>
    </location>
</feature>
<dbReference type="SUPFAM" id="SSF50729">
    <property type="entry name" value="PH domain-like"/>
    <property type="match status" value="1"/>
</dbReference>
<dbReference type="InterPro" id="IPR011993">
    <property type="entry name" value="PH-like_dom_sf"/>
</dbReference>
<dbReference type="Proteomes" id="UP000271087">
    <property type="component" value="Unassembled WGS sequence"/>
</dbReference>
<name>A0A182E8T3_ONCOC</name>
<dbReference type="EMBL" id="UYRW01001001">
    <property type="protein sequence ID" value="VDK73029.1"/>
    <property type="molecule type" value="Genomic_DNA"/>
</dbReference>
<dbReference type="Gene3D" id="2.30.29.30">
    <property type="entry name" value="Pleckstrin-homology domain (PH domain)/Phosphotyrosine-binding domain (PTB)"/>
    <property type="match status" value="1"/>
</dbReference>
<evidence type="ECO:0000313" key="4">
    <source>
        <dbReference type="Proteomes" id="UP000271087"/>
    </source>
</evidence>